<comment type="caution">
    <text evidence="2">The sequence shown here is derived from an EMBL/GenBank/DDBJ whole genome shotgun (WGS) entry which is preliminary data.</text>
</comment>
<accession>A0ABD4UCU7</accession>
<reference evidence="2 3" key="2">
    <citation type="journal article" date="2017" name="Front. Microbiol.">
        <title>Genomics Reveals a Unique Clone of Burkholderia cenocepacia Harboring an Actively Excising Novel Genomic Island.</title>
        <authorList>
            <person name="Patil P.P."/>
            <person name="Mali S."/>
            <person name="Midha S."/>
            <person name="Gautam V."/>
            <person name="Dash L."/>
            <person name="Kumar S."/>
            <person name="Shastri J."/>
            <person name="Singhal L."/>
            <person name="Patil P.B."/>
        </authorList>
    </citation>
    <scope>NUCLEOTIDE SEQUENCE [LARGE SCALE GENOMIC DNA]</scope>
    <source>
        <strain evidence="2 3">BC-19</strain>
    </source>
</reference>
<protein>
    <recommendedName>
        <fullName evidence="4">Anti-sigma factor</fullName>
    </recommendedName>
</protein>
<evidence type="ECO:0008006" key="4">
    <source>
        <dbReference type="Google" id="ProtNLM"/>
    </source>
</evidence>
<feature type="transmembrane region" description="Helical" evidence="1">
    <location>
        <begin position="112"/>
        <end position="135"/>
    </location>
</feature>
<reference evidence="2 3" key="1">
    <citation type="journal article" date="2017" name="Front. Microbiol.">
        <title>Genomics reveals a unique clone of Burkholderia cenocepacia harbouring an actively excising novel genomic island.</title>
        <authorList>
            <person name="Patil P."/>
            <person name="Mali S."/>
            <person name="Midha S."/>
            <person name="Gautam V."/>
            <person name="Dash L."/>
            <person name="Kumar S."/>
            <person name="Shastri J."/>
            <person name="Singhal L."/>
            <person name="Patil P.B."/>
        </authorList>
    </citation>
    <scope>NUCLEOTIDE SEQUENCE [LARGE SCALE GENOMIC DNA]</scope>
    <source>
        <strain evidence="2 3">BC-19</strain>
    </source>
</reference>
<proteinExistence type="predicted"/>
<sequence length="296" mass="33835">MNLTEEEKDRAKRRGIQFYEELIADYDDELRVKLNEEEWKFYKSIEDYPDGWKASRFLQMSAADRAGLMNGKFSKDEVPLVYKFGSTKALIYTNDAYMYANNKKIAKKLKNWTTWPLAASIGAFAVSFFLLTVGLNSQVRLELPGGSELVPGSFDALDNNKEAMNDRSNLMTKADYDKYISAPNFKCYPLKSLTESFRTPDGLPKCKTVVDKNNDEITWIVGYVLNPEYPDPIINIKHNGKIANFNLMKYGFNSAQLDGKESLRIEMLRPAMLEAFPDVMRASQADVITQNRDKSE</sequence>
<evidence type="ECO:0000313" key="2">
    <source>
        <dbReference type="EMBL" id="MCW3712143.1"/>
    </source>
</evidence>
<evidence type="ECO:0000256" key="1">
    <source>
        <dbReference type="SAM" id="Phobius"/>
    </source>
</evidence>
<keyword evidence="1" id="KW-0472">Membrane</keyword>
<dbReference type="EMBL" id="JYMX02000008">
    <property type="protein sequence ID" value="MCW3712143.1"/>
    <property type="molecule type" value="Genomic_DNA"/>
</dbReference>
<keyword evidence="1" id="KW-1133">Transmembrane helix</keyword>
<dbReference type="Proteomes" id="UP000191686">
    <property type="component" value="Unassembled WGS sequence"/>
</dbReference>
<dbReference type="AlphaFoldDB" id="A0ABD4UCU7"/>
<keyword evidence="1" id="KW-0812">Transmembrane</keyword>
<gene>
    <name evidence="2" type="ORF">UE95_012675</name>
</gene>
<dbReference type="RefSeq" id="WP_143262438.1">
    <property type="nucleotide sequence ID" value="NZ_JAUJRH010000003.1"/>
</dbReference>
<organism evidence="2 3">
    <name type="scientific">Burkholderia cenocepacia</name>
    <dbReference type="NCBI Taxonomy" id="95486"/>
    <lineage>
        <taxon>Bacteria</taxon>
        <taxon>Pseudomonadati</taxon>
        <taxon>Pseudomonadota</taxon>
        <taxon>Betaproteobacteria</taxon>
        <taxon>Burkholderiales</taxon>
        <taxon>Burkholderiaceae</taxon>
        <taxon>Burkholderia</taxon>
        <taxon>Burkholderia cepacia complex</taxon>
    </lineage>
</organism>
<evidence type="ECO:0000313" key="3">
    <source>
        <dbReference type="Proteomes" id="UP000191686"/>
    </source>
</evidence>
<name>A0ABD4UCU7_9BURK</name>